<name>A0AAN6SZH6_9PEZI</name>
<dbReference type="AlphaFoldDB" id="A0AAN6SZH6"/>
<gene>
    <name evidence="1" type="ORF">N658DRAFT_498778</name>
</gene>
<sequence>MLCNSALSEFPSSTVYVHSSFSWVILSFFDGTDTLEANRVETANASGMSPSPAVLEQLINSHRHEQV</sequence>
<reference evidence="1" key="1">
    <citation type="journal article" date="2023" name="Mol. Phylogenet. Evol.">
        <title>Genome-scale phylogeny and comparative genomics of the fungal order Sordariales.</title>
        <authorList>
            <person name="Hensen N."/>
            <person name="Bonometti L."/>
            <person name="Westerberg I."/>
            <person name="Brannstrom I.O."/>
            <person name="Guillou S."/>
            <person name="Cros-Aarteil S."/>
            <person name="Calhoun S."/>
            <person name="Haridas S."/>
            <person name="Kuo A."/>
            <person name="Mondo S."/>
            <person name="Pangilinan J."/>
            <person name="Riley R."/>
            <person name="LaButti K."/>
            <person name="Andreopoulos B."/>
            <person name="Lipzen A."/>
            <person name="Chen C."/>
            <person name="Yan M."/>
            <person name="Daum C."/>
            <person name="Ng V."/>
            <person name="Clum A."/>
            <person name="Steindorff A."/>
            <person name="Ohm R.A."/>
            <person name="Martin F."/>
            <person name="Silar P."/>
            <person name="Natvig D.O."/>
            <person name="Lalanne C."/>
            <person name="Gautier V."/>
            <person name="Ament-Velasquez S.L."/>
            <person name="Kruys A."/>
            <person name="Hutchinson M.I."/>
            <person name="Powell A.J."/>
            <person name="Barry K."/>
            <person name="Miller A.N."/>
            <person name="Grigoriev I.V."/>
            <person name="Debuchy R."/>
            <person name="Gladieux P."/>
            <person name="Hiltunen Thoren M."/>
            <person name="Johannesson H."/>
        </authorList>
    </citation>
    <scope>NUCLEOTIDE SEQUENCE</scope>
    <source>
        <strain evidence="1">CBS 757.83</strain>
    </source>
</reference>
<organism evidence="1 2">
    <name type="scientific">Parathielavia hyrcaniae</name>
    <dbReference type="NCBI Taxonomy" id="113614"/>
    <lineage>
        <taxon>Eukaryota</taxon>
        <taxon>Fungi</taxon>
        <taxon>Dikarya</taxon>
        <taxon>Ascomycota</taxon>
        <taxon>Pezizomycotina</taxon>
        <taxon>Sordariomycetes</taxon>
        <taxon>Sordariomycetidae</taxon>
        <taxon>Sordariales</taxon>
        <taxon>Chaetomiaceae</taxon>
        <taxon>Parathielavia</taxon>
    </lineage>
</organism>
<comment type="caution">
    <text evidence="1">The sequence shown here is derived from an EMBL/GenBank/DDBJ whole genome shotgun (WGS) entry which is preliminary data.</text>
</comment>
<dbReference type="Proteomes" id="UP001305647">
    <property type="component" value="Unassembled WGS sequence"/>
</dbReference>
<dbReference type="EMBL" id="MU863652">
    <property type="protein sequence ID" value="KAK4099178.1"/>
    <property type="molecule type" value="Genomic_DNA"/>
</dbReference>
<proteinExistence type="predicted"/>
<protein>
    <submittedName>
        <fullName evidence="1">Uncharacterized protein</fullName>
    </submittedName>
</protein>
<evidence type="ECO:0000313" key="2">
    <source>
        <dbReference type="Proteomes" id="UP001305647"/>
    </source>
</evidence>
<evidence type="ECO:0000313" key="1">
    <source>
        <dbReference type="EMBL" id="KAK4099178.1"/>
    </source>
</evidence>
<accession>A0AAN6SZH6</accession>
<reference evidence="1" key="2">
    <citation type="submission" date="2023-05" db="EMBL/GenBank/DDBJ databases">
        <authorList>
            <consortium name="Lawrence Berkeley National Laboratory"/>
            <person name="Steindorff A."/>
            <person name="Hensen N."/>
            <person name="Bonometti L."/>
            <person name="Westerberg I."/>
            <person name="Brannstrom I.O."/>
            <person name="Guillou S."/>
            <person name="Cros-Aarteil S."/>
            <person name="Calhoun S."/>
            <person name="Haridas S."/>
            <person name="Kuo A."/>
            <person name="Mondo S."/>
            <person name="Pangilinan J."/>
            <person name="Riley R."/>
            <person name="Labutti K."/>
            <person name="Andreopoulos B."/>
            <person name="Lipzen A."/>
            <person name="Chen C."/>
            <person name="Yanf M."/>
            <person name="Daum C."/>
            <person name="Ng V."/>
            <person name="Clum A."/>
            <person name="Ohm R."/>
            <person name="Martin F."/>
            <person name="Silar P."/>
            <person name="Natvig D."/>
            <person name="Lalanne C."/>
            <person name="Gautier V."/>
            <person name="Ament-Velasquez S.L."/>
            <person name="Kruys A."/>
            <person name="Hutchinson M.I."/>
            <person name="Powell A.J."/>
            <person name="Barry K."/>
            <person name="Miller A.N."/>
            <person name="Grigoriev I.V."/>
            <person name="Debuchy R."/>
            <person name="Gladieux P."/>
            <person name="Thoren M.H."/>
            <person name="Johannesson H."/>
        </authorList>
    </citation>
    <scope>NUCLEOTIDE SEQUENCE</scope>
    <source>
        <strain evidence="1">CBS 757.83</strain>
    </source>
</reference>
<keyword evidence="2" id="KW-1185">Reference proteome</keyword>